<proteinExistence type="predicted"/>
<evidence type="ECO:0000256" key="1">
    <source>
        <dbReference type="SAM" id="MobiDB-lite"/>
    </source>
</evidence>
<organism evidence="2">
    <name type="scientific">viral metagenome</name>
    <dbReference type="NCBI Taxonomy" id="1070528"/>
    <lineage>
        <taxon>unclassified sequences</taxon>
        <taxon>metagenomes</taxon>
        <taxon>organismal metagenomes</taxon>
    </lineage>
</organism>
<reference evidence="2" key="1">
    <citation type="journal article" date="2020" name="Nature">
        <title>Giant virus diversity and host interactions through global metagenomics.</title>
        <authorList>
            <person name="Schulz F."/>
            <person name="Roux S."/>
            <person name="Paez-Espino D."/>
            <person name="Jungbluth S."/>
            <person name="Walsh D.A."/>
            <person name="Denef V.J."/>
            <person name="McMahon K.D."/>
            <person name="Konstantinidis K.T."/>
            <person name="Eloe-Fadrosh E.A."/>
            <person name="Kyrpides N.C."/>
            <person name="Woyke T."/>
        </authorList>
    </citation>
    <scope>NUCLEOTIDE SEQUENCE</scope>
    <source>
        <strain evidence="2">GVMAG-M-3300019093-7</strain>
    </source>
</reference>
<dbReference type="AlphaFoldDB" id="A0A6C0BUQ9"/>
<accession>A0A6C0BUQ9</accession>
<evidence type="ECO:0000313" key="2">
    <source>
        <dbReference type="EMBL" id="QHS96185.1"/>
    </source>
</evidence>
<feature type="region of interest" description="Disordered" evidence="1">
    <location>
        <begin position="139"/>
        <end position="163"/>
    </location>
</feature>
<dbReference type="EMBL" id="MN739265">
    <property type="protein sequence ID" value="QHS96185.1"/>
    <property type="molecule type" value="Genomic_DNA"/>
</dbReference>
<name>A0A6C0BUQ9_9ZZZZ</name>
<protein>
    <submittedName>
        <fullName evidence="2">Uncharacterized protein</fullName>
    </submittedName>
</protein>
<sequence length="163" mass="19965">MNIIYIFYNNNIIIYKDMANIPPTPYYDKVNLTDNSDQEDKKYKNLYNFIATKAREKQELKNYLNELGFENQSDLKYFQGTPTWFQDIYDLLDEEDKIEIKENYLYNIRNILGEGHTNFQFTGGKKKYKKTYRKYKKTYRKNKKTYRKNKKSKNKNTKRVKKY</sequence>